<evidence type="ECO:0000256" key="7">
    <source>
        <dbReference type="ARBA" id="ARBA00022853"/>
    </source>
</evidence>
<dbReference type="InterPro" id="IPR046341">
    <property type="entry name" value="SET_dom_sf"/>
</dbReference>
<evidence type="ECO:0000256" key="16">
    <source>
        <dbReference type="ARBA" id="ARBA00051514"/>
    </source>
</evidence>
<dbReference type="GeneTree" id="ENSGT00940000162290"/>
<dbReference type="EC" id="2.1.1.364" evidence="13"/>
<dbReference type="PROSITE" id="PS50280">
    <property type="entry name" value="SET"/>
    <property type="match status" value="1"/>
</dbReference>
<feature type="domain" description="Post-SET" evidence="21">
    <location>
        <begin position="1611"/>
        <end position="1627"/>
    </location>
</feature>
<feature type="region of interest" description="Disordered" evidence="18">
    <location>
        <begin position="1111"/>
        <end position="1130"/>
    </location>
</feature>
<comment type="catalytic activity">
    <reaction evidence="15">
        <text>N(6)-methyl-L-lysyl(4)-[histone H3] + S-adenosyl-L-methionine = N(6),N(6)-dimethyl-L-lysyl(4)-[histone H3] + S-adenosyl-L-homocysteine + H(+)</text>
        <dbReference type="Rhea" id="RHEA:60268"/>
        <dbReference type="Rhea" id="RHEA-COMP:15540"/>
        <dbReference type="Rhea" id="RHEA-COMP:15543"/>
        <dbReference type="ChEBI" id="CHEBI:15378"/>
        <dbReference type="ChEBI" id="CHEBI:57856"/>
        <dbReference type="ChEBI" id="CHEBI:59789"/>
        <dbReference type="ChEBI" id="CHEBI:61929"/>
        <dbReference type="ChEBI" id="CHEBI:61976"/>
    </reaction>
    <physiologicalReaction direction="left-to-right" evidence="15">
        <dbReference type="Rhea" id="RHEA:60269"/>
    </physiologicalReaction>
</comment>
<comment type="subcellular location">
    <subcellularLocation>
        <location evidence="2">Chromosome</location>
    </subcellularLocation>
    <subcellularLocation>
        <location evidence="1">Nucleus</location>
    </subcellularLocation>
</comment>
<dbReference type="SMART" id="SM00508">
    <property type="entry name" value="PostSET"/>
    <property type="match status" value="1"/>
</dbReference>
<feature type="compositionally biased region" description="Basic and acidic residues" evidence="18">
    <location>
        <begin position="1279"/>
        <end position="1291"/>
    </location>
</feature>
<dbReference type="HOGENOM" id="CLU_001226_2_0_1"/>
<evidence type="ECO:0000256" key="3">
    <source>
        <dbReference type="ARBA" id="ARBA00022454"/>
    </source>
</evidence>
<feature type="region of interest" description="Disordered" evidence="18">
    <location>
        <begin position="848"/>
        <end position="1092"/>
    </location>
</feature>
<comment type="catalytic activity">
    <reaction evidence="16">
        <text>N(6),N(6)-dimethyl-L-lysyl(4)-[histone H3] + S-adenosyl-L-methionine = N(6),N(6),N(6)-trimethyl-L-lysyl(4)-[histone H3] + S-adenosyl-L-homocysteine + H(+)</text>
        <dbReference type="Rhea" id="RHEA:60272"/>
        <dbReference type="Rhea" id="RHEA-COMP:15537"/>
        <dbReference type="Rhea" id="RHEA-COMP:15540"/>
        <dbReference type="ChEBI" id="CHEBI:15378"/>
        <dbReference type="ChEBI" id="CHEBI:57856"/>
        <dbReference type="ChEBI" id="CHEBI:59789"/>
        <dbReference type="ChEBI" id="CHEBI:61961"/>
        <dbReference type="ChEBI" id="CHEBI:61976"/>
    </reaction>
    <physiologicalReaction direction="left-to-right" evidence="16">
        <dbReference type="Rhea" id="RHEA:60273"/>
    </physiologicalReaction>
</comment>
<feature type="region of interest" description="Disordered" evidence="18">
    <location>
        <begin position="417"/>
        <end position="467"/>
    </location>
</feature>
<dbReference type="InParanoid" id="H0XRP1"/>
<reference evidence="22" key="3">
    <citation type="submission" date="2025-09" db="UniProtKB">
        <authorList>
            <consortium name="Ensembl"/>
        </authorList>
    </citation>
    <scope>IDENTIFICATION</scope>
</reference>
<feature type="domain" description="SET" evidence="20">
    <location>
        <begin position="1488"/>
        <end position="1605"/>
    </location>
</feature>
<dbReference type="PROSITE" id="PS50868">
    <property type="entry name" value="POST_SET"/>
    <property type="match status" value="1"/>
</dbReference>
<dbReference type="InterPro" id="IPR024657">
    <property type="entry name" value="COMPASS_Set1_N-SET"/>
</dbReference>
<dbReference type="InterPro" id="IPR037841">
    <property type="entry name" value="SET_SETD1A/B"/>
</dbReference>
<dbReference type="Proteomes" id="UP000005225">
    <property type="component" value="Unassembled WGS sequence"/>
</dbReference>
<keyword evidence="10" id="KW-0010">Activator</keyword>
<keyword evidence="12" id="KW-0539">Nucleus</keyword>
<feature type="region of interest" description="Disordered" evidence="18">
    <location>
        <begin position="1278"/>
        <end position="1311"/>
    </location>
</feature>
<feature type="compositionally biased region" description="Basic and acidic residues" evidence="18">
    <location>
        <begin position="202"/>
        <end position="211"/>
    </location>
</feature>
<feature type="domain" description="RRM" evidence="19">
    <location>
        <begin position="84"/>
        <end position="172"/>
    </location>
</feature>
<evidence type="ECO:0000256" key="9">
    <source>
        <dbReference type="ARBA" id="ARBA00023015"/>
    </source>
</evidence>
<dbReference type="Pfam" id="PF11764">
    <property type="entry name" value="N-SET"/>
    <property type="match status" value="1"/>
</dbReference>
<feature type="compositionally biased region" description="Basic and acidic residues" evidence="18">
    <location>
        <begin position="875"/>
        <end position="911"/>
    </location>
</feature>
<evidence type="ECO:0000259" key="21">
    <source>
        <dbReference type="PROSITE" id="PS50868"/>
    </source>
</evidence>
<dbReference type="OMA" id="KVSRYPD"/>
<evidence type="ECO:0000259" key="19">
    <source>
        <dbReference type="PROSITE" id="PS50102"/>
    </source>
</evidence>
<feature type="compositionally biased region" description="Polar residues" evidence="18">
    <location>
        <begin position="444"/>
        <end position="467"/>
    </location>
</feature>
<dbReference type="EMBL" id="AAQR03090532">
    <property type="status" value="NOT_ANNOTATED_CDS"/>
    <property type="molecule type" value="Genomic_DNA"/>
</dbReference>
<dbReference type="GO" id="GO:0032259">
    <property type="term" value="P:methylation"/>
    <property type="evidence" value="ECO:0007669"/>
    <property type="project" value="UniProtKB-KW"/>
</dbReference>
<protein>
    <recommendedName>
        <fullName evidence="13">[histone H3]-lysine(4) N-methyltransferase</fullName>
        <ecNumber evidence="13">2.1.1.364</ecNumber>
    </recommendedName>
</protein>
<feature type="compositionally biased region" description="Polar residues" evidence="18">
    <location>
        <begin position="549"/>
        <end position="562"/>
    </location>
</feature>
<dbReference type="FunFam" id="3.30.70.330:FF:000178">
    <property type="entry name" value="Histone-lysine N-methyltransferase"/>
    <property type="match status" value="1"/>
</dbReference>
<dbReference type="Pfam" id="PF00856">
    <property type="entry name" value="SET"/>
    <property type="match status" value="1"/>
</dbReference>
<dbReference type="SMART" id="SM00317">
    <property type="entry name" value="SET"/>
    <property type="match status" value="1"/>
</dbReference>
<feature type="compositionally biased region" description="Pro residues" evidence="18">
    <location>
        <begin position="1065"/>
        <end position="1081"/>
    </location>
</feature>
<evidence type="ECO:0000256" key="6">
    <source>
        <dbReference type="ARBA" id="ARBA00022691"/>
    </source>
</evidence>
<keyword evidence="23" id="KW-1185">Reference proteome</keyword>
<dbReference type="STRING" id="30611.ENSOGAP00000018783"/>
<proteinExistence type="predicted"/>
<reference evidence="22" key="2">
    <citation type="submission" date="2025-08" db="UniProtKB">
        <authorList>
            <consortium name="Ensembl"/>
        </authorList>
    </citation>
    <scope>IDENTIFICATION</scope>
</reference>
<keyword evidence="9" id="KW-0805">Transcription regulation</keyword>
<feature type="region of interest" description="Disordered" evidence="18">
    <location>
        <begin position="1151"/>
        <end position="1181"/>
    </location>
</feature>
<dbReference type="InterPro" id="IPR035979">
    <property type="entry name" value="RBD_domain_sf"/>
</dbReference>
<evidence type="ECO:0000256" key="12">
    <source>
        <dbReference type="ARBA" id="ARBA00023242"/>
    </source>
</evidence>
<name>H0XRP1_OTOGA</name>
<dbReference type="PANTHER" id="PTHR45814">
    <property type="entry name" value="HISTONE-LYSINE N-METHYLTRANSFERASE SETD1"/>
    <property type="match status" value="1"/>
</dbReference>
<dbReference type="PROSITE" id="PS50102">
    <property type="entry name" value="RRM"/>
    <property type="match status" value="1"/>
</dbReference>
<feature type="region of interest" description="Disordered" evidence="18">
    <location>
        <begin position="368"/>
        <end position="390"/>
    </location>
</feature>
<dbReference type="CDD" id="cd19169">
    <property type="entry name" value="SET_SETD1"/>
    <property type="match status" value="1"/>
</dbReference>
<evidence type="ECO:0000256" key="15">
    <source>
        <dbReference type="ARBA" id="ARBA00050089"/>
    </source>
</evidence>
<dbReference type="InterPro" id="IPR001214">
    <property type="entry name" value="SET_dom"/>
</dbReference>
<dbReference type="Gene3D" id="2.170.270.10">
    <property type="entry name" value="SET domain"/>
    <property type="match status" value="1"/>
</dbReference>
<feature type="compositionally biased region" description="Polar residues" evidence="18">
    <location>
        <begin position="190"/>
        <end position="201"/>
    </location>
</feature>
<feature type="compositionally biased region" description="Acidic residues" evidence="18">
    <location>
        <begin position="943"/>
        <end position="958"/>
    </location>
</feature>
<organism evidence="22 23">
    <name type="scientific">Otolemur garnettii</name>
    <name type="common">Small-eared galago</name>
    <name type="synonym">Garnett's greater bushbaby</name>
    <dbReference type="NCBI Taxonomy" id="30611"/>
    <lineage>
        <taxon>Eukaryota</taxon>
        <taxon>Metazoa</taxon>
        <taxon>Chordata</taxon>
        <taxon>Craniata</taxon>
        <taxon>Vertebrata</taxon>
        <taxon>Euteleostomi</taxon>
        <taxon>Mammalia</taxon>
        <taxon>Eutheria</taxon>
        <taxon>Euarchontoglires</taxon>
        <taxon>Primates</taxon>
        <taxon>Strepsirrhini</taxon>
        <taxon>Lorisiformes</taxon>
        <taxon>Galagidae</taxon>
        <taxon>Otolemur</taxon>
    </lineage>
</organism>
<dbReference type="eggNOG" id="KOG1080">
    <property type="taxonomic scope" value="Eukaryota"/>
</dbReference>
<keyword evidence="3" id="KW-0158">Chromosome</keyword>
<accession>H0XRP1</accession>
<dbReference type="SUPFAM" id="SSF54928">
    <property type="entry name" value="RNA-binding domain, RBD"/>
    <property type="match status" value="1"/>
</dbReference>
<dbReference type="SMART" id="SM00360">
    <property type="entry name" value="RRM"/>
    <property type="match status" value="1"/>
</dbReference>
<evidence type="ECO:0000256" key="14">
    <source>
        <dbReference type="ARBA" id="ARBA00049353"/>
    </source>
</evidence>
<keyword evidence="11" id="KW-0804">Transcription</keyword>
<dbReference type="InterPro" id="IPR012677">
    <property type="entry name" value="Nucleotide-bd_a/b_plait_sf"/>
</dbReference>
<keyword evidence="4" id="KW-0489">Methyltransferase</keyword>
<evidence type="ECO:0000256" key="18">
    <source>
        <dbReference type="SAM" id="MobiDB-lite"/>
    </source>
</evidence>
<keyword evidence="7" id="KW-0156">Chromatin regulator</keyword>
<dbReference type="GO" id="GO:0140945">
    <property type="term" value="F:histone H3K4 monomethyltransferase activity"/>
    <property type="evidence" value="ECO:0007669"/>
    <property type="project" value="UniProtKB-EC"/>
</dbReference>
<keyword evidence="5" id="KW-0808">Transferase</keyword>
<feature type="region of interest" description="Disordered" evidence="18">
    <location>
        <begin position="499"/>
        <end position="631"/>
    </location>
</feature>
<evidence type="ECO:0000256" key="4">
    <source>
        <dbReference type="ARBA" id="ARBA00022603"/>
    </source>
</evidence>
<gene>
    <name evidence="22" type="primary">LOC100958719</name>
</gene>
<evidence type="ECO:0000259" key="20">
    <source>
        <dbReference type="PROSITE" id="PS50280"/>
    </source>
</evidence>
<evidence type="ECO:0000256" key="11">
    <source>
        <dbReference type="ARBA" id="ARBA00023163"/>
    </source>
</evidence>
<comment type="catalytic activity">
    <reaction evidence="14">
        <text>L-lysyl(4)-[histone H3] + S-adenosyl-L-methionine = N(6)-methyl-L-lysyl(4)-[histone H3] + S-adenosyl-L-homocysteine + H(+)</text>
        <dbReference type="Rhea" id="RHEA:60264"/>
        <dbReference type="Rhea" id="RHEA-COMP:15543"/>
        <dbReference type="Rhea" id="RHEA-COMP:15547"/>
        <dbReference type="ChEBI" id="CHEBI:15378"/>
        <dbReference type="ChEBI" id="CHEBI:29969"/>
        <dbReference type="ChEBI" id="CHEBI:57856"/>
        <dbReference type="ChEBI" id="CHEBI:59789"/>
        <dbReference type="ChEBI" id="CHEBI:61929"/>
        <dbReference type="EC" id="2.1.1.364"/>
    </reaction>
    <physiologicalReaction direction="left-to-right" evidence="14">
        <dbReference type="Rhea" id="RHEA:60265"/>
    </physiologicalReaction>
</comment>
<dbReference type="InterPro" id="IPR003616">
    <property type="entry name" value="Post-SET_dom"/>
</dbReference>
<evidence type="ECO:0000256" key="5">
    <source>
        <dbReference type="ARBA" id="ARBA00022679"/>
    </source>
</evidence>
<dbReference type="Gene3D" id="3.30.70.330">
    <property type="match status" value="1"/>
</dbReference>
<feature type="compositionally biased region" description="Pro residues" evidence="18">
    <location>
        <begin position="583"/>
        <end position="611"/>
    </location>
</feature>
<evidence type="ECO:0000313" key="23">
    <source>
        <dbReference type="Proteomes" id="UP000005225"/>
    </source>
</evidence>
<dbReference type="GO" id="GO:0003723">
    <property type="term" value="F:RNA binding"/>
    <property type="evidence" value="ECO:0007669"/>
    <property type="project" value="UniProtKB-UniRule"/>
</dbReference>
<evidence type="ECO:0000256" key="8">
    <source>
        <dbReference type="ARBA" id="ARBA00022884"/>
    </source>
</evidence>
<feature type="region of interest" description="Disordered" evidence="18">
    <location>
        <begin position="190"/>
        <end position="215"/>
    </location>
</feature>
<evidence type="ECO:0000256" key="17">
    <source>
        <dbReference type="PROSITE-ProRule" id="PRU00176"/>
    </source>
</evidence>
<feature type="compositionally biased region" description="Low complexity" evidence="18">
    <location>
        <begin position="975"/>
        <end position="995"/>
    </location>
</feature>
<feature type="compositionally biased region" description="Acidic residues" evidence="18">
    <location>
        <begin position="567"/>
        <end position="576"/>
    </location>
</feature>
<dbReference type="SUPFAM" id="SSF82199">
    <property type="entry name" value="SET domain"/>
    <property type="match status" value="1"/>
</dbReference>
<evidence type="ECO:0000313" key="22">
    <source>
        <dbReference type="Ensembl" id="ENSOGAP00000018783.1"/>
    </source>
</evidence>
<dbReference type="GO" id="GO:0048188">
    <property type="term" value="C:Set1C/COMPASS complex"/>
    <property type="evidence" value="ECO:0007669"/>
    <property type="project" value="InterPro"/>
</dbReference>
<dbReference type="SMART" id="SM01291">
    <property type="entry name" value="N-SET"/>
    <property type="match status" value="1"/>
</dbReference>
<reference evidence="23" key="1">
    <citation type="submission" date="2011-03" db="EMBL/GenBank/DDBJ databases">
        <title>Version 3 of the genome sequence of Otolemur garnettii (Bushbaby).</title>
        <authorList>
            <consortium name="The Broad Institute Genome Sequencing Platform"/>
            <person name="Di Palma F."/>
            <person name="Johnson J."/>
            <person name="Lander E.S."/>
            <person name="Lindblad-Toh K."/>
            <person name="Jaffe D.B."/>
            <person name="Gnerre S."/>
            <person name="MacCallum I."/>
            <person name="Przybylski D."/>
            <person name="Ribeiro F.J."/>
            <person name="Burton J.N."/>
            <person name="Walker B.J."/>
            <person name="Sharpe T."/>
            <person name="Hall G."/>
        </authorList>
    </citation>
    <scope>NUCLEOTIDE SEQUENCE [LARGE SCALE GENOMIC DNA]</scope>
</reference>
<evidence type="ECO:0000256" key="10">
    <source>
        <dbReference type="ARBA" id="ARBA00023159"/>
    </source>
</evidence>
<dbReference type="GO" id="GO:0005694">
    <property type="term" value="C:chromosome"/>
    <property type="evidence" value="ECO:0007669"/>
    <property type="project" value="UniProtKB-SubCell"/>
</dbReference>
<dbReference type="PANTHER" id="PTHR45814:SF3">
    <property type="entry name" value="HISTONE-LYSINE N-METHYLTRANSFERASE SETD1A"/>
    <property type="match status" value="1"/>
</dbReference>
<keyword evidence="6" id="KW-0949">S-adenosyl-L-methionine</keyword>
<evidence type="ECO:0000256" key="2">
    <source>
        <dbReference type="ARBA" id="ARBA00004286"/>
    </source>
</evidence>
<dbReference type="InterPro" id="IPR000504">
    <property type="entry name" value="RRM_dom"/>
</dbReference>
<keyword evidence="8 17" id="KW-0694">RNA-binding</keyword>
<dbReference type="FunCoup" id="H0XRP1">
    <property type="interactions" value="3162"/>
</dbReference>
<dbReference type="Pfam" id="PF00076">
    <property type="entry name" value="RRM_1"/>
    <property type="match status" value="1"/>
</dbReference>
<dbReference type="Ensembl" id="ENSOGAT00000026337.1">
    <property type="protein sequence ID" value="ENSOGAP00000018783.1"/>
    <property type="gene ID" value="ENSOGAG00000028006.1"/>
</dbReference>
<evidence type="ECO:0000256" key="1">
    <source>
        <dbReference type="ARBA" id="ARBA00004123"/>
    </source>
</evidence>
<sequence>MDREGGKDRRKFPSFQWENYKLIIDPALDPPSRRTSQKVYRYDGIRFSVNNSKYIPVENVKDPRCIIRPKKRDFFLPVPNFKLDEFYIGQIPRKEVTFARLNDNVRENFLKDMCQKYGEVQEVEILFHPRTRKQLGLARVLFTSARGAREAIRNLHHTSVMGNIIHVQLDIKGQQRMKYYELIVNGSYTPQTVPTESQPQSEKPESHHHSSSDMASYSADTVVVGNTGNGIPCSQNTNFFSGRQGTPSSFGQFTPQSFHGTPYISGGSISNFQDSAYSRSTTSTFFRHRRLSNRYQDSFPRRHFSASSVSMATSTTIPATTRATSVSFANSSSLSISSSSPLSSQFRGSNSIYPAYYERWNRYKRHASYPPHRATRKEPPGTTYDKNTAEPFPSSYTSYFPHEPSWPVNQNYWPPALEGSLLETPEPGGGGDGRWPNRERKETQTSLYRALSASSGSPAPETTTESVPFAQHSSLDSRIEMLLKEQCSKFSFLDSVTVEEENNSTGPRARDTGTVVPSGSGHGPCTPSPALANFENVAPAGSGEPGATWESSRANRQNQASPCFSGEDMEISDDDGGNSLPLTPTPPQQPPLPPPIPPCPSSFPLAYPPHQPTYLLPGSDGSPLPKYPPPPPPLPYTYDSVNSLELTDQLGAQWGGIPQMVTSLHHLHQGKGLTAASAGSPGGDFGEGILPFPPLQGAAYGLPHALYIQGQEGQGAYSEAYHLPLSIVVRPQPSSHLFPEEAQLPELTHGKALSSTDITGLVMSTVVKEMKSIIQRDVKRKMVENVAFKAFDRWWESMEEKAKPFQNAVKQKAKEEDKEKMKLKEPGKLSLVDWAKSGGTTGIKAFALGSGPQGALQLPSFRVKRKEPSEISEASEEKQPRLSAPAEKDKDGPEQEEVAREPGHSETKPPKEDEEQGKTQGMPCTSFVLDKGEEASQNSSSEKDEEDNEKDEDGDEAMDTSKETEASDVEDEESNSSSKCTSDFKSSSSSSSSKSSSEDEDEAEQPAAILTVSPPPKEVPTPVLALVEESEPEGAACSPGTPLPEQEKSPARPAGPAEEPLLSVPKPPPELPAGPSAPIPCPDKCQSSIPFLPPLKKRRKTIFFSVVEEVPAPQPPLTDPPQANSPDLVSSKVPQDMEQTICNLPLAGESSVKSCPEEVPQEGQSQAGDGGHSTKEKEAEAGTEVDLAVMADLALTPALQRLAALPTIDESETTETLDEADDPRLLLCHIFLDHNYALANKPSKPSPRALKQFLSPEAFFSAPAVDILEASKVVVAEAENPKKRQLRQQERGEEEESDSSEMSGSNEKEGAGWQYTLSSNTQCHQPPTLYLSPSTFKPRNEFQQISILYDIWTSGLDLEDMNYLQLTYERLLQQKSEANWLNNTRWVPHSTTNLSTTEHELRARDGLREHQTGSARSEGYYPISKEEKNKCLDACSISARQLEGVDAQGPNRVFSKRRSEQRRLLSAIGSSTIMDGDLLKPNQPKFQKKLRFGRSQIHEWGLFAMEPIAAEEMVIEYMGETIRQTVAVMRKKRYVQEGISSSYFFRVDHDTVIDATKHGNLARFINHCCMPNCYAKVITVKSQKKIIIYSKQPINVDEEITYDYKFPLEDKKIPCLCGTENCRGYLN</sequence>
<dbReference type="InterPro" id="IPR044570">
    <property type="entry name" value="Set1-like"/>
</dbReference>
<evidence type="ECO:0000256" key="13">
    <source>
        <dbReference type="ARBA" id="ARBA00023620"/>
    </source>
</evidence>
<dbReference type="FunFam" id="2.170.270.10:FF:000010">
    <property type="entry name" value="Histone-lysine N-methyltransferase"/>
    <property type="match status" value="1"/>
</dbReference>